<protein>
    <recommendedName>
        <fullName evidence="10">Type II secretion system protein K</fullName>
    </recommendedName>
</protein>
<evidence type="ECO:0000256" key="1">
    <source>
        <dbReference type="ARBA" id="ARBA00004533"/>
    </source>
</evidence>
<dbReference type="AlphaFoldDB" id="A0A2P1PQC4"/>
<evidence type="ECO:0000313" key="13">
    <source>
        <dbReference type="EMBL" id="AVP97039.1"/>
    </source>
</evidence>
<dbReference type="KEGG" id="xba:C7S18_07465"/>
<evidence type="ECO:0000256" key="9">
    <source>
        <dbReference type="ARBA" id="ARBA00023136"/>
    </source>
</evidence>
<evidence type="ECO:0000256" key="11">
    <source>
        <dbReference type="SAM" id="Phobius"/>
    </source>
</evidence>
<dbReference type="SUPFAM" id="SSF54523">
    <property type="entry name" value="Pili subunits"/>
    <property type="match status" value="1"/>
</dbReference>
<evidence type="ECO:0000256" key="2">
    <source>
        <dbReference type="ARBA" id="ARBA00007246"/>
    </source>
</evidence>
<dbReference type="InterPro" id="IPR005628">
    <property type="entry name" value="GspK"/>
</dbReference>
<evidence type="ECO:0000256" key="6">
    <source>
        <dbReference type="ARBA" id="ARBA00022692"/>
    </source>
</evidence>
<dbReference type="RefSeq" id="WP_106890964.1">
    <property type="nucleotide sequence ID" value="NZ_CP027860.1"/>
</dbReference>
<accession>A0A2P1PQC4</accession>
<proteinExistence type="inferred from homology"/>
<comment type="subcellular location">
    <subcellularLocation>
        <location evidence="1 10">Cell inner membrane</location>
    </subcellularLocation>
</comment>
<keyword evidence="5 10" id="KW-0997">Cell inner membrane</keyword>
<dbReference type="NCBIfam" id="NF037980">
    <property type="entry name" value="T2SS_GspK"/>
    <property type="match status" value="1"/>
</dbReference>
<evidence type="ECO:0000256" key="8">
    <source>
        <dbReference type="ARBA" id="ARBA00022989"/>
    </source>
</evidence>
<evidence type="ECO:0000313" key="14">
    <source>
        <dbReference type="Proteomes" id="UP000241074"/>
    </source>
</evidence>
<keyword evidence="6 11" id="KW-0812">Transmembrane</keyword>
<keyword evidence="7" id="KW-0653">Protein transport</keyword>
<keyword evidence="4 10" id="KW-1003">Cell membrane</keyword>
<organism evidence="13 14">
    <name type="scientific">Ahniella affigens</name>
    <dbReference type="NCBI Taxonomy" id="2021234"/>
    <lineage>
        <taxon>Bacteria</taxon>
        <taxon>Pseudomonadati</taxon>
        <taxon>Pseudomonadota</taxon>
        <taxon>Gammaproteobacteria</taxon>
        <taxon>Lysobacterales</taxon>
        <taxon>Rhodanobacteraceae</taxon>
        <taxon>Ahniella</taxon>
    </lineage>
</organism>
<dbReference type="PANTHER" id="PTHR38831">
    <property type="entry name" value="TYPE II SECRETION SYSTEM PROTEIN K"/>
    <property type="match status" value="1"/>
</dbReference>
<keyword evidence="9 10" id="KW-0472">Membrane</keyword>
<reference evidence="13 14" key="1">
    <citation type="submission" date="2018-03" db="EMBL/GenBank/DDBJ databases">
        <title>Ahniella affigens gen. nov., sp. nov., a gammaproteobacterium isolated from sandy soil near a stream.</title>
        <authorList>
            <person name="Ko Y."/>
            <person name="Kim J.-H."/>
        </authorList>
    </citation>
    <scope>NUCLEOTIDE SEQUENCE [LARGE SCALE GENOMIC DNA]</scope>
    <source>
        <strain evidence="13 14">D13</strain>
    </source>
</reference>
<dbReference type="GO" id="GO:0005886">
    <property type="term" value="C:plasma membrane"/>
    <property type="evidence" value="ECO:0007669"/>
    <property type="project" value="UniProtKB-SubCell"/>
</dbReference>
<dbReference type="PIRSF" id="PIRSF002786">
    <property type="entry name" value="XcpX"/>
    <property type="match status" value="1"/>
</dbReference>
<evidence type="ECO:0000256" key="7">
    <source>
        <dbReference type="ARBA" id="ARBA00022927"/>
    </source>
</evidence>
<dbReference type="InterPro" id="IPR045584">
    <property type="entry name" value="Pilin-like"/>
</dbReference>
<reference evidence="13 14" key="2">
    <citation type="submission" date="2018-03" db="EMBL/GenBank/DDBJ databases">
        <authorList>
            <person name="Keele B.F."/>
        </authorList>
    </citation>
    <scope>NUCLEOTIDE SEQUENCE [LARGE SCALE GENOMIC DNA]</scope>
    <source>
        <strain evidence="13 14">D13</strain>
    </source>
</reference>
<gene>
    <name evidence="13" type="ORF">C7S18_07465</name>
</gene>
<dbReference type="Proteomes" id="UP000241074">
    <property type="component" value="Chromosome"/>
</dbReference>
<keyword evidence="14" id="KW-1185">Reference proteome</keyword>
<comment type="similarity">
    <text evidence="2 10">Belongs to the GSP K family.</text>
</comment>
<feature type="domain" description="T2SS protein K first SAM-like" evidence="12">
    <location>
        <begin position="104"/>
        <end position="204"/>
    </location>
</feature>
<dbReference type="InterPro" id="IPR038072">
    <property type="entry name" value="GspK_central_sf"/>
</dbReference>
<dbReference type="OrthoDB" id="9788973at2"/>
<feature type="transmembrane region" description="Helical" evidence="11">
    <location>
        <begin position="12"/>
        <end position="31"/>
    </location>
</feature>
<dbReference type="EMBL" id="CP027860">
    <property type="protein sequence ID" value="AVP97039.1"/>
    <property type="molecule type" value="Genomic_DNA"/>
</dbReference>
<dbReference type="PANTHER" id="PTHR38831:SF1">
    <property type="entry name" value="TYPE II SECRETION SYSTEM PROTEIN K-RELATED"/>
    <property type="match status" value="1"/>
</dbReference>
<name>A0A2P1PQC4_9GAMM</name>
<evidence type="ECO:0000256" key="4">
    <source>
        <dbReference type="ARBA" id="ARBA00022475"/>
    </source>
</evidence>
<evidence type="ECO:0000259" key="12">
    <source>
        <dbReference type="Pfam" id="PF21687"/>
    </source>
</evidence>
<dbReference type="SUPFAM" id="SSF158544">
    <property type="entry name" value="GspK insert domain-like"/>
    <property type="match status" value="1"/>
</dbReference>
<dbReference type="Gene3D" id="3.30.1300.30">
    <property type="entry name" value="GSPII I/J protein-like"/>
    <property type="match status" value="1"/>
</dbReference>
<keyword evidence="8 11" id="KW-1133">Transmembrane helix</keyword>
<dbReference type="Gene3D" id="1.10.40.60">
    <property type="entry name" value="EpsJ-like"/>
    <property type="match status" value="2"/>
</dbReference>
<dbReference type="Pfam" id="PF21687">
    <property type="entry name" value="T2SSK_1st"/>
    <property type="match status" value="1"/>
</dbReference>
<evidence type="ECO:0000256" key="10">
    <source>
        <dbReference type="PIRNR" id="PIRNR002786"/>
    </source>
</evidence>
<dbReference type="GO" id="GO:0009306">
    <property type="term" value="P:protein secretion"/>
    <property type="evidence" value="ECO:0007669"/>
    <property type="project" value="InterPro"/>
</dbReference>
<evidence type="ECO:0000256" key="3">
    <source>
        <dbReference type="ARBA" id="ARBA00022448"/>
    </source>
</evidence>
<evidence type="ECO:0000256" key="5">
    <source>
        <dbReference type="ARBA" id="ARBA00022519"/>
    </source>
</evidence>
<sequence>MTPITRRPRGIALIIIVLLIAVGLIIAANLIESNQLAQARARNLTRELQARQYASGLEAWGKDVLARDGSAGAFDHAEDAWAQTMPPMEVPGGRVTGRMRELNGCLNINNLVQNGQPDALTRSRFERLVDELRLSRDLIDALTDWVDPDTVPLNRGAEDSVYSARTPPYRAANQAMLDLSELRLIRGVDAKVFALLSPHVCALPPGAPINLNTATDLVWVAVVPGMTQAQAANLSDHGRARFRELAGIEQQLTGLSLHVDQQRGLGVQSTHFLAQADVELDGTPFRYYFRIERVGELIRVDRRSRGVY</sequence>
<dbReference type="InterPro" id="IPR049031">
    <property type="entry name" value="T2SSK_SAM-like_1st"/>
</dbReference>
<keyword evidence="3 10" id="KW-0813">Transport</keyword>